<dbReference type="GeneID" id="80351225"/>
<dbReference type="EMBL" id="AP023396">
    <property type="protein sequence ID" value="BCK59072.1"/>
    <property type="molecule type" value="Genomic_DNA"/>
</dbReference>
<gene>
    <name evidence="1" type="ORF">NWFMUON74_68440</name>
</gene>
<keyword evidence="2" id="KW-1185">Reference proteome</keyword>
<reference evidence="1 2" key="1">
    <citation type="submission" date="2020-08" db="EMBL/GenBank/DDBJ databases">
        <title>Genome Sequencing of Nocardia wallacei strain FMUON74 and assembly.</title>
        <authorList>
            <person name="Toyokawa M."/>
            <person name="Uesaka K."/>
        </authorList>
    </citation>
    <scope>NUCLEOTIDE SEQUENCE [LARGE SCALE GENOMIC DNA]</scope>
    <source>
        <strain evidence="1 2">FMUON74</strain>
    </source>
</reference>
<accession>A0A7G1KVH1</accession>
<dbReference type="Proteomes" id="UP000516173">
    <property type="component" value="Chromosome"/>
</dbReference>
<dbReference type="AlphaFoldDB" id="A0A7G1KVH1"/>
<protein>
    <submittedName>
        <fullName evidence="1">Uncharacterized protein</fullName>
    </submittedName>
</protein>
<organism evidence="1 2">
    <name type="scientific">Nocardia wallacei</name>
    <dbReference type="NCBI Taxonomy" id="480035"/>
    <lineage>
        <taxon>Bacteria</taxon>
        <taxon>Bacillati</taxon>
        <taxon>Actinomycetota</taxon>
        <taxon>Actinomycetes</taxon>
        <taxon>Mycobacteriales</taxon>
        <taxon>Nocardiaceae</taxon>
        <taxon>Nocardia</taxon>
    </lineage>
</organism>
<evidence type="ECO:0000313" key="1">
    <source>
        <dbReference type="EMBL" id="BCK59072.1"/>
    </source>
</evidence>
<dbReference type="RefSeq" id="WP_187689623.1">
    <property type="nucleotide sequence ID" value="NZ_AP023396.1"/>
</dbReference>
<evidence type="ECO:0000313" key="2">
    <source>
        <dbReference type="Proteomes" id="UP000516173"/>
    </source>
</evidence>
<name>A0A7G1KVH1_9NOCA</name>
<proteinExistence type="predicted"/>
<sequence length="67" mass="7269">MLPQAHPVLMVCSAPSPGESWTPEQAHLVMQVHIEHPITVCAAKRHAKAVLVEANRMIPADSPHMGI</sequence>
<dbReference type="KEGG" id="nwl:NWFMUON74_68440"/>